<dbReference type="EMBL" id="PUBV01000008">
    <property type="protein sequence ID" value="PWB08069.1"/>
    <property type="molecule type" value="Genomic_DNA"/>
</dbReference>
<dbReference type="InterPro" id="IPR025112">
    <property type="entry name" value="PCMD"/>
</dbReference>
<name>A0A2V1IXA6_9BACT</name>
<dbReference type="InterPro" id="IPR038653">
    <property type="entry name" value="Put_CMD_sf"/>
</dbReference>
<dbReference type="GeneID" id="93423824"/>
<keyword evidence="3" id="KW-0858">Xylan degradation</keyword>
<dbReference type="Gene3D" id="2.60.120.890">
    <property type="entry name" value="BT2081, beta-jelly-roll domain"/>
    <property type="match status" value="1"/>
</dbReference>
<keyword evidence="3" id="KW-0378">Hydrolase</keyword>
<protein>
    <submittedName>
        <fullName evidence="3">Glycoside hydrolase xylanase</fullName>
    </submittedName>
</protein>
<feature type="domain" description="Putative carbohydrate metabolism" evidence="2">
    <location>
        <begin position="78"/>
        <end position="169"/>
    </location>
</feature>
<keyword evidence="1" id="KW-0732">Signal</keyword>
<organism evidence="3 4">
    <name type="scientific">Paramuribaculum intestinale</name>
    <dbReference type="NCBI Taxonomy" id="2094151"/>
    <lineage>
        <taxon>Bacteria</taxon>
        <taxon>Pseudomonadati</taxon>
        <taxon>Bacteroidota</taxon>
        <taxon>Bacteroidia</taxon>
        <taxon>Bacteroidales</taxon>
        <taxon>Muribaculaceae</taxon>
        <taxon>Paramuribaculum</taxon>
    </lineage>
</organism>
<keyword evidence="3" id="KW-0624">Polysaccharide degradation</keyword>
<sequence length="322" mass="35250">MNITRTASLAALIMSAMISAAQTKTTEPIPYGDFEHWVRRTLRESVVIGGHEKVLYEVGPERNISGSDNAAYRNLGGSPWATSNVYAKVSGVTKGSNAVYPANRTASNRCAKLCTQMERVKVLGLINMDVMVAGSMFLGEMIEPITSTSNPYAKMEMGIPYTKRPKALVMDYSVDMPQTDTRVKSTGFGGKKVLPGRDEAVVFVMLQRRWEDAQGGLHAKRIATGGEKFKRGTAWQSGHRVPLVYGDVSKNHSLSWLPLRNGDNSYYAHNSKGKLVRIQEDGWDSADATPTHIIVMFSAGNGEPYVGTEGLTLYVDNVGFAF</sequence>
<evidence type="ECO:0000256" key="1">
    <source>
        <dbReference type="SAM" id="SignalP"/>
    </source>
</evidence>
<dbReference type="Proteomes" id="UP000244925">
    <property type="component" value="Unassembled WGS sequence"/>
</dbReference>
<gene>
    <name evidence="3" type="ORF">C5O25_05590</name>
</gene>
<proteinExistence type="predicted"/>
<evidence type="ECO:0000313" key="4">
    <source>
        <dbReference type="Proteomes" id="UP000244925"/>
    </source>
</evidence>
<keyword evidence="3" id="KW-0119">Carbohydrate metabolism</keyword>
<accession>A0A2V1IXA6</accession>
<feature type="signal peptide" evidence="1">
    <location>
        <begin position="1"/>
        <end position="21"/>
    </location>
</feature>
<evidence type="ECO:0000259" key="2">
    <source>
        <dbReference type="Pfam" id="PF13201"/>
    </source>
</evidence>
<dbReference type="RefSeq" id="WP_107035753.1">
    <property type="nucleotide sequence ID" value="NZ_CAOOBX010000014.1"/>
</dbReference>
<comment type="caution">
    <text evidence="3">The sequence shown here is derived from an EMBL/GenBank/DDBJ whole genome shotgun (WGS) entry which is preliminary data.</text>
</comment>
<dbReference type="GO" id="GO:0016798">
    <property type="term" value="F:hydrolase activity, acting on glycosyl bonds"/>
    <property type="evidence" value="ECO:0007669"/>
    <property type="project" value="UniProtKB-KW"/>
</dbReference>
<dbReference type="GO" id="GO:0045493">
    <property type="term" value="P:xylan catabolic process"/>
    <property type="evidence" value="ECO:0007669"/>
    <property type="project" value="UniProtKB-KW"/>
</dbReference>
<keyword evidence="3" id="KW-0326">Glycosidase</keyword>
<reference evidence="4" key="1">
    <citation type="submission" date="2018-02" db="EMBL/GenBank/DDBJ databases">
        <authorList>
            <person name="Clavel T."/>
            <person name="Strowig T."/>
        </authorList>
    </citation>
    <scope>NUCLEOTIDE SEQUENCE [LARGE SCALE GENOMIC DNA]</scope>
    <source>
        <strain evidence="4">DSM 100764</strain>
    </source>
</reference>
<feature type="chain" id="PRO_5016171891" evidence="1">
    <location>
        <begin position="22"/>
        <end position="322"/>
    </location>
</feature>
<dbReference type="Pfam" id="PF13201">
    <property type="entry name" value="PCMD"/>
    <property type="match status" value="1"/>
</dbReference>
<dbReference type="AlphaFoldDB" id="A0A2V1IXA6"/>
<evidence type="ECO:0000313" key="3">
    <source>
        <dbReference type="EMBL" id="PWB08069.1"/>
    </source>
</evidence>
<keyword evidence="4" id="KW-1185">Reference proteome</keyword>